<dbReference type="Proteomes" id="UP001265746">
    <property type="component" value="Unassembled WGS sequence"/>
</dbReference>
<evidence type="ECO:0000313" key="1">
    <source>
        <dbReference type="EMBL" id="KAK2611627.1"/>
    </source>
</evidence>
<accession>A0AAD9SM47</accession>
<evidence type="ECO:0000313" key="2">
    <source>
        <dbReference type="Proteomes" id="UP001265746"/>
    </source>
</evidence>
<keyword evidence="2" id="KW-1185">Reference proteome</keyword>
<name>A0AAD9SM47_PHOAM</name>
<comment type="caution">
    <text evidence="1">The sequence shown here is derived from an EMBL/GenBank/DDBJ whole genome shotgun (WGS) entry which is preliminary data.</text>
</comment>
<reference evidence="1" key="1">
    <citation type="submission" date="2023-06" db="EMBL/GenBank/DDBJ databases">
        <authorList>
            <person name="Noh H."/>
        </authorList>
    </citation>
    <scope>NUCLEOTIDE SEQUENCE</scope>
    <source>
        <strain evidence="1">DUCC20226</strain>
    </source>
</reference>
<protein>
    <submittedName>
        <fullName evidence="1">Uncharacterized protein</fullName>
    </submittedName>
</protein>
<sequence length="196" mass="22054">MAIILSLNQVSAAKVKKDRLAPFQSITDDSQDVASYIDLVEAVKAYYNDFQAPQLTLGENNEVPGPSFESYQEMLESLEVTVGKTKVQGLTELTTWISVGLTSLISILGASSSGCKDDFKWSQRRKPRGLKLLYQFLKMFQRLVGVLRHLSYPVGHVKQELRTNGEFSWIESFIIPQQVSDTLPIAMYQDLVVDIF</sequence>
<gene>
    <name evidence="1" type="ORF">N8I77_004958</name>
</gene>
<dbReference type="EMBL" id="JAUJFL010000002">
    <property type="protein sequence ID" value="KAK2611627.1"/>
    <property type="molecule type" value="Genomic_DNA"/>
</dbReference>
<dbReference type="AlphaFoldDB" id="A0AAD9SM47"/>
<organism evidence="1 2">
    <name type="scientific">Phomopsis amygdali</name>
    <name type="common">Fusicoccum amygdali</name>
    <dbReference type="NCBI Taxonomy" id="1214568"/>
    <lineage>
        <taxon>Eukaryota</taxon>
        <taxon>Fungi</taxon>
        <taxon>Dikarya</taxon>
        <taxon>Ascomycota</taxon>
        <taxon>Pezizomycotina</taxon>
        <taxon>Sordariomycetes</taxon>
        <taxon>Sordariomycetidae</taxon>
        <taxon>Diaporthales</taxon>
        <taxon>Diaporthaceae</taxon>
        <taxon>Diaporthe</taxon>
    </lineage>
</organism>
<proteinExistence type="predicted"/>